<keyword evidence="4" id="KW-1185">Reference proteome</keyword>
<dbReference type="AlphaFoldDB" id="A0A9J6F709"/>
<keyword evidence="2" id="KW-0472">Membrane</keyword>
<sequence length="348" mass="38247">MEQNNGVSKRPADDDAASVEWLERFKREKRQRRSMRHCYAAVAPDPKKRHAPARLAAGASHATMPLPAQNGSDAACPQDPAAAQFQANAEKGSYSGERSHRDLLLSGIFSVPPEVDGEPERADPEQPELMVTCPESRSAPFALVVSSVYALALHVCFVASSWWLVHEYLVAQATVQAVVTLLLAQLSSLPLFVVGVWRLVSRQPSSACVLLLVLHVLAAGLFNMIPLLQLAFRLVDSVVLYRTRGQQQQAALLKRQDVATFTNVMWVITLSCFPQAVFQSAQMFEAALQQHTHTERGESTPPLRPVVARCAMQPTKREENHSAEISEYGMAVDHGAQSYGMRCQSAHA</sequence>
<keyword evidence="2" id="KW-1133">Transmembrane helix</keyword>
<feature type="transmembrane region" description="Helical" evidence="2">
    <location>
        <begin position="141"/>
        <end position="165"/>
    </location>
</feature>
<dbReference type="EMBL" id="JABSTR010000001">
    <property type="protein sequence ID" value="KAH9360814.1"/>
    <property type="molecule type" value="Genomic_DNA"/>
</dbReference>
<dbReference type="OrthoDB" id="6493241at2759"/>
<organism evidence="3 4">
    <name type="scientific">Haemaphysalis longicornis</name>
    <name type="common">Bush tick</name>
    <dbReference type="NCBI Taxonomy" id="44386"/>
    <lineage>
        <taxon>Eukaryota</taxon>
        <taxon>Metazoa</taxon>
        <taxon>Ecdysozoa</taxon>
        <taxon>Arthropoda</taxon>
        <taxon>Chelicerata</taxon>
        <taxon>Arachnida</taxon>
        <taxon>Acari</taxon>
        <taxon>Parasitiformes</taxon>
        <taxon>Ixodida</taxon>
        <taxon>Ixodoidea</taxon>
        <taxon>Ixodidae</taxon>
        <taxon>Haemaphysalinae</taxon>
        <taxon>Haemaphysalis</taxon>
    </lineage>
</organism>
<feature type="transmembrane region" description="Helical" evidence="2">
    <location>
        <begin position="177"/>
        <end position="197"/>
    </location>
</feature>
<evidence type="ECO:0000313" key="3">
    <source>
        <dbReference type="EMBL" id="KAH9360814.1"/>
    </source>
</evidence>
<evidence type="ECO:0000313" key="4">
    <source>
        <dbReference type="Proteomes" id="UP000821853"/>
    </source>
</evidence>
<keyword evidence="2" id="KW-0812">Transmembrane</keyword>
<evidence type="ECO:0000256" key="2">
    <source>
        <dbReference type="SAM" id="Phobius"/>
    </source>
</evidence>
<evidence type="ECO:0000256" key="1">
    <source>
        <dbReference type="SAM" id="MobiDB-lite"/>
    </source>
</evidence>
<dbReference type="VEuPathDB" id="VectorBase:HLOH_058021"/>
<feature type="transmembrane region" description="Helical" evidence="2">
    <location>
        <begin position="209"/>
        <end position="232"/>
    </location>
</feature>
<name>A0A9J6F709_HAELO</name>
<gene>
    <name evidence="3" type="ORF">HPB48_002824</name>
</gene>
<accession>A0A9J6F709</accession>
<evidence type="ECO:0008006" key="5">
    <source>
        <dbReference type="Google" id="ProtNLM"/>
    </source>
</evidence>
<feature type="region of interest" description="Disordered" evidence="1">
    <location>
        <begin position="33"/>
        <end position="80"/>
    </location>
</feature>
<dbReference type="Proteomes" id="UP000821853">
    <property type="component" value="Chromosome 1"/>
</dbReference>
<protein>
    <recommendedName>
        <fullName evidence="5">Transmembrane protein</fullName>
    </recommendedName>
</protein>
<comment type="caution">
    <text evidence="3">The sequence shown here is derived from an EMBL/GenBank/DDBJ whole genome shotgun (WGS) entry which is preliminary data.</text>
</comment>
<proteinExistence type="predicted"/>
<reference evidence="3 4" key="1">
    <citation type="journal article" date="2020" name="Cell">
        <title>Large-Scale Comparative Analyses of Tick Genomes Elucidate Their Genetic Diversity and Vector Capacities.</title>
        <authorList>
            <consortium name="Tick Genome and Microbiome Consortium (TIGMIC)"/>
            <person name="Jia N."/>
            <person name="Wang J."/>
            <person name="Shi W."/>
            <person name="Du L."/>
            <person name="Sun Y."/>
            <person name="Zhan W."/>
            <person name="Jiang J.F."/>
            <person name="Wang Q."/>
            <person name="Zhang B."/>
            <person name="Ji P."/>
            <person name="Bell-Sakyi L."/>
            <person name="Cui X.M."/>
            <person name="Yuan T.T."/>
            <person name="Jiang B.G."/>
            <person name="Yang W.F."/>
            <person name="Lam T.T."/>
            <person name="Chang Q.C."/>
            <person name="Ding S.J."/>
            <person name="Wang X.J."/>
            <person name="Zhu J.G."/>
            <person name="Ruan X.D."/>
            <person name="Zhao L."/>
            <person name="Wei J.T."/>
            <person name="Ye R.Z."/>
            <person name="Que T.C."/>
            <person name="Du C.H."/>
            <person name="Zhou Y.H."/>
            <person name="Cheng J.X."/>
            <person name="Dai P.F."/>
            <person name="Guo W.B."/>
            <person name="Han X.H."/>
            <person name="Huang E.J."/>
            <person name="Li L.F."/>
            <person name="Wei W."/>
            <person name="Gao Y.C."/>
            <person name="Liu J.Z."/>
            <person name="Shao H.Z."/>
            <person name="Wang X."/>
            <person name="Wang C.C."/>
            <person name="Yang T.C."/>
            <person name="Huo Q.B."/>
            <person name="Li W."/>
            <person name="Chen H.Y."/>
            <person name="Chen S.E."/>
            <person name="Zhou L.G."/>
            <person name="Ni X.B."/>
            <person name="Tian J.H."/>
            <person name="Sheng Y."/>
            <person name="Liu T."/>
            <person name="Pan Y.S."/>
            <person name="Xia L.Y."/>
            <person name="Li J."/>
            <person name="Zhao F."/>
            <person name="Cao W.C."/>
        </authorList>
    </citation>
    <scope>NUCLEOTIDE SEQUENCE [LARGE SCALE GENOMIC DNA]</scope>
    <source>
        <strain evidence="3">HaeL-2018</strain>
    </source>
</reference>